<name>A0A644X9P9_9ZZZZ</name>
<evidence type="ECO:0000313" key="1">
    <source>
        <dbReference type="EMBL" id="MPM10973.1"/>
    </source>
</evidence>
<protein>
    <submittedName>
        <fullName evidence="1">Uncharacterized protein</fullName>
    </submittedName>
</protein>
<proteinExistence type="predicted"/>
<gene>
    <name evidence="1" type="ORF">SDC9_57311</name>
</gene>
<accession>A0A644X9P9</accession>
<reference evidence="1" key="1">
    <citation type="submission" date="2019-08" db="EMBL/GenBank/DDBJ databases">
        <authorList>
            <person name="Kucharzyk K."/>
            <person name="Murdoch R.W."/>
            <person name="Higgins S."/>
            <person name="Loffler F."/>
        </authorList>
    </citation>
    <scope>NUCLEOTIDE SEQUENCE</scope>
</reference>
<organism evidence="1">
    <name type="scientific">bioreactor metagenome</name>
    <dbReference type="NCBI Taxonomy" id="1076179"/>
    <lineage>
        <taxon>unclassified sequences</taxon>
        <taxon>metagenomes</taxon>
        <taxon>ecological metagenomes</taxon>
    </lineage>
</organism>
<dbReference type="AlphaFoldDB" id="A0A644X9P9"/>
<dbReference type="EMBL" id="VSSQ01001767">
    <property type="protein sequence ID" value="MPM10973.1"/>
    <property type="molecule type" value="Genomic_DNA"/>
</dbReference>
<sequence>MIQDLYLCCKKIMTPIKAARRYEIAYKRYLTGGYFLRLREFCREEGIYYQGFIVWAKENNHYLSDDRLMFDQEGVIFKVDLL</sequence>
<comment type="caution">
    <text evidence="1">The sequence shown here is derived from an EMBL/GenBank/DDBJ whole genome shotgun (WGS) entry which is preliminary data.</text>
</comment>